<keyword evidence="3" id="KW-1185">Reference proteome</keyword>
<feature type="compositionally biased region" description="Polar residues" evidence="1">
    <location>
        <begin position="1"/>
        <end position="12"/>
    </location>
</feature>
<gene>
    <name evidence="2" type="ORF">JCGZ_01636</name>
</gene>
<feature type="region of interest" description="Disordered" evidence="1">
    <location>
        <begin position="1"/>
        <end position="52"/>
    </location>
</feature>
<evidence type="ECO:0000313" key="3">
    <source>
        <dbReference type="Proteomes" id="UP000027138"/>
    </source>
</evidence>
<protein>
    <submittedName>
        <fullName evidence="2">Uncharacterized protein</fullName>
    </submittedName>
</protein>
<accession>A0A067L1M5</accession>
<dbReference type="EMBL" id="KK914308">
    <property type="protein sequence ID" value="KDP42312.1"/>
    <property type="molecule type" value="Genomic_DNA"/>
</dbReference>
<dbReference type="AlphaFoldDB" id="A0A067L1M5"/>
<dbReference type="Proteomes" id="UP000027138">
    <property type="component" value="Unassembled WGS sequence"/>
</dbReference>
<proteinExistence type="predicted"/>
<feature type="compositionally biased region" description="Acidic residues" evidence="1">
    <location>
        <begin position="31"/>
        <end position="44"/>
    </location>
</feature>
<evidence type="ECO:0000256" key="1">
    <source>
        <dbReference type="SAM" id="MobiDB-lite"/>
    </source>
</evidence>
<organism evidence="2 3">
    <name type="scientific">Jatropha curcas</name>
    <name type="common">Barbados nut</name>
    <dbReference type="NCBI Taxonomy" id="180498"/>
    <lineage>
        <taxon>Eukaryota</taxon>
        <taxon>Viridiplantae</taxon>
        <taxon>Streptophyta</taxon>
        <taxon>Embryophyta</taxon>
        <taxon>Tracheophyta</taxon>
        <taxon>Spermatophyta</taxon>
        <taxon>Magnoliopsida</taxon>
        <taxon>eudicotyledons</taxon>
        <taxon>Gunneridae</taxon>
        <taxon>Pentapetalae</taxon>
        <taxon>rosids</taxon>
        <taxon>fabids</taxon>
        <taxon>Malpighiales</taxon>
        <taxon>Euphorbiaceae</taxon>
        <taxon>Crotonoideae</taxon>
        <taxon>Jatropheae</taxon>
        <taxon>Jatropha</taxon>
    </lineage>
</organism>
<sequence length="114" mass="12529">MATDSEPSSFHILSTKKKPSKGNDNAHSDEGDNENVDGQDEDENVQVNKNNALVVEEKDKGEDLANVDAYDKDETQLDSANPNMSRFFKDSIDDELSASEVVANTLVDLSIVIR</sequence>
<reference evidence="2 3" key="1">
    <citation type="journal article" date="2014" name="PLoS ONE">
        <title>Global Analysis of Gene Expression Profiles in Physic Nut (Jatropha curcas L.) Seedlings Exposed to Salt Stress.</title>
        <authorList>
            <person name="Zhang L."/>
            <person name="Zhang C."/>
            <person name="Wu P."/>
            <person name="Chen Y."/>
            <person name="Li M."/>
            <person name="Jiang H."/>
            <person name="Wu G."/>
        </authorList>
    </citation>
    <scope>NUCLEOTIDE SEQUENCE [LARGE SCALE GENOMIC DNA]</scope>
    <source>
        <strain evidence="3">cv. GZQX0401</strain>
        <tissue evidence="2">Young leaves</tissue>
    </source>
</reference>
<name>A0A067L1M5_JATCU</name>
<evidence type="ECO:0000313" key="2">
    <source>
        <dbReference type="EMBL" id="KDP42312.1"/>
    </source>
</evidence>